<dbReference type="Proteomes" id="UP000049222">
    <property type="component" value="Unassembled WGS sequence"/>
</dbReference>
<gene>
    <name evidence="2" type="ORF">JDO7802_01948</name>
</gene>
<evidence type="ECO:0000259" key="1">
    <source>
        <dbReference type="Pfam" id="PF06568"/>
    </source>
</evidence>
<dbReference type="Pfam" id="PF06568">
    <property type="entry name" value="YjiS-like"/>
    <property type="match status" value="1"/>
</dbReference>
<feature type="domain" description="YjiS-like" evidence="1">
    <location>
        <begin position="23"/>
        <end position="58"/>
    </location>
</feature>
<dbReference type="RefSeq" id="WP_055085051.1">
    <property type="nucleotide sequence ID" value="NZ_CXSU01000012.1"/>
</dbReference>
<evidence type="ECO:0000313" key="3">
    <source>
        <dbReference type="Proteomes" id="UP000049222"/>
    </source>
</evidence>
<keyword evidence="3" id="KW-1185">Reference proteome</keyword>
<sequence length="63" mass="7034">MATFDAFTPARPAPTMGAFSNLLGRIIAWNENRVTVKMLKGLTDRELSDIGLERGDIHCWTAR</sequence>
<dbReference type="STRING" id="420998.JDO7802_01948"/>
<dbReference type="EMBL" id="CXSU01000012">
    <property type="protein sequence ID" value="CTQ49931.1"/>
    <property type="molecule type" value="Genomic_DNA"/>
</dbReference>
<dbReference type="InterPro" id="IPR009506">
    <property type="entry name" value="YjiS-like"/>
</dbReference>
<dbReference type="AlphaFoldDB" id="A0A0M6YHV5"/>
<dbReference type="OrthoDB" id="8116725at2"/>
<protein>
    <recommendedName>
        <fullName evidence="1">YjiS-like domain-containing protein</fullName>
    </recommendedName>
</protein>
<organism evidence="2 3">
    <name type="scientific">Jannaschia donghaensis</name>
    <dbReference type="NCBI Taxonomy" id="420998"/>
    <lineage>
        <taxon>Bacteria</taxon>
        <taxon>Pseudomonadati</taxon>
        <taxon>Pseudomonadota</taxon>
        <taxon>Alphaproteobacteria</taxon>
        <taxon>Rhodobacterales</taxon>
        <taxon>Roseobacteraceae</taxon>
        <taxon>Jannaschia</taxon>
    </lineage>
</organism>
<accession>A0A0M6YHV5</accession>
<name>A0A0M6YHV5_9RHOB</name>
<proteinExistence type="predicted"/>
<reference evidence="2 3" key="1">
    <citation type="submission" date="2015-07" db="EMBL/GenBank/DDBJ databases">
        <authorList>
            <person name="Noorani M."/>
        </authorList>
    </citation>
    <scope>NUCLEOTIDE SEQUENCE [LARGE SCALE GENOMIC DNA]</scope>
    <source>
        <strain evidence="2 3">CECT 7802</strain>
    </source>
</reference>
<evidence type="ECO:0000313" key="2">
    <source>
        <dbReference type="EMBL" id="CTQ49931.1"/>
    </source>
</evidence>